<keyword evidence="2" id="KW-0812">Transmembrane</keyword>
<organism evidence="3 4">
    <name type="scientific">Holothuria leucospilota</name>
    <name type="common">Black long sea cucumber</name>
    <name type="synonym">Mertensiothuria leucospilota</name>
    <dbReference type="NCBI Taxonomy" id="206669"/>
    <lineage>
        <taxon>Eukaryota</taxon>
        <taxon>Metazoa</taxon>
        <taxon>Echinodermata</taxon>
        <taxon>Eleutherozoa</taxon>
        <taxon>Echinozoa</taxon>
        <taxon>Holothuroidea</taxon>
        <taxon>Aspidochirotacea</taxon>
        <taxon>Aspidochirotida</taxon>
        <taxon>Holothuriidae</taxon>
        <taxon>Holothuria</taxon>
    </lineage>
</organism>
<evidence type="ECO:0000256" key="1">
    <source>
        <dbReference type="SAM" id="MobiDB-lite"/>
    </source>
</evidence>
<comment type="caution">
    <text evidence="3">The sequence shown here is derived from an EMBL/GenBank/DDBJ whole genome shotgun (WGS) entry which is preliminary data.</text>
</comment>
<dbReference type="Proteomes" id="UP001152320">
    <property type="component" value="Unassembled WGS sequence"/>
</dbReference>
<feature type="transmembrane region" description="Helical" evidence="2">
    <location>
        <begin position="105"/>
        <end position="124"/>
    </location>
</feature>
<keyword evidence="2" id="KW-0472">Membrane</keyword>
<keyword evidence="4" id="KW-1185">Reference proteome</keyword>
<dbReference type="EMBL" id="JAIZAY010000370">
    <property type="protein sequence ID" value="KAJ8018432.1"/>
    <property type="molecule type" value="Genomic_DNA"/>
</dbReference>
<reference evidence="3" key="1">
    <citation type="submission" date="2021-10" db="EMBL/GenBank/DDBJ databases">
        <title>Tropical sea cucumber genome reveals ecological adaptation and Cuvierian tubules defense mechanism.</title>
        <authorList>
            <person name="Chen T."/>
        </authorList>
    </citation>
    <scope>NUCLEOTIDE SEQUENCE</scope>
    <source>
        <strain evidence="3">Nanhai2018</strain>
        <tissue evidence="3">Muscle</tissue>
    </source>
</reference>
<sequence>MGIRSCESRCLFSGSFGEVFTLALLRANFLIKDHPLKDMMLLAMATLSKVFVVHLRPRLTVIFTKQLKGPSTTLPLLAWQIVIIQVTDSSRVIDPVLAFGRHDTIYFYLVPFIVPCVTLSLVYQEGKKAKFAPLQIMMLTYSLLNMQLLVVLFVSVDECTHYGYHGYTENLHLLHICTEEELEVMDLMDIELVYGNSFFKSIATIGNVSEAMTHRISGTGKSRGKFDKYQNKSEIHNNIHPWTQPYPLRAKRGRSRQMTMMKMHHRRKSKKKMNLLKRFQSSNNLRRRK</sequence>
<gene>
    <name evidence="3" type="ORF">HOLleu_43586</name>
</gene>
<evidence type="ECO:0000313" key="3">
    <source>
        <dbReference type="EMBL" id="KAJ8018432.1"/>
    </source>
</evidence>
<feature type="compositionally biased region" description="Polar residues" evidence="1">
    <location>
        <begin position="279"/>
        <end position="289"/>
    </location>
</feature>
<keyword evidence="2" id="KW-1133">Transmembrane helix</keyword>
<accession>A0A9Q0YE92</accession>
<evidence type="ECO:0000313" key="4">
    <source>
        <dbReference type="Proteomes" id="UP001152320"/>
    </source>
</evidence>
<dbReference type="OrthoDB" id="289913at2759"/>
<protein>
    <submittedName>
        <fullName evidence="3">Vacuolar protein sorting-associated protein 8-like</fullName>
    </submittedName>
</protein>
<evidence type="ECO:0000256" key="2">
    <source>
        <dbReference type="SAM" id="Phobius"/>
    </source>
</evidence>
<feature type="transmembrane region" description="Helical" evidence="2">
    <location>
        <begin position="136"/>
        <end position="156"/>
    </location>
</feature>
<dbReference type="Pfam" id="PF23410">
    <property type="entry name" value="Beta-prop_VPS8"/>
    <property type="match status" value="1"/>
</dbReference>
<feature type="region of interest" description="Disordered" evidence="1">
    <location>
        <begin position="267"/>
        <end position="289"/>
    </location>
</feature>
<name>A0A9Q0YE92_HOLLE</name>
<dbReference type="AlphaFoldDB" id="A0A9Q0YE92"/>
<proteinExistence type="predicted"/>